<gene>
    <name evidence="1" type="ORF">QYF61_003601</name>
</gene>
<organism evidence="1 2">
    <name type="scientific">Mycteria americana</name>
    <name type="common">Wood stork</name>
    <dbReference type="NCBI Taxonomy" id="33587"/>
    <lineage>
        <taxon>Eukaryota</taxon>
        <taxon>Metazoa</taxon>
        <taxon>Chordata</taxon>
        <taxon>Craniata</taxon>
        <taxon>Vertebrata</taxon>
        <taxon>Euteleostomi</taxon>
        <taxon>Archelosauria</taxon>
        <taxon>Archosauria</taxon>
        <taxon>Dinosauria</taxon>
        <taxon>Saurischia</taxon>
        <taxon>Theropoda</taxon>
        <taxon>Coelurosauria</taxon>
        <taxon>Aves</taxon>
        <taxon>Neognathae</taxon>
        <taxon>Neoaves</taxon>
        <taxon>Aequornithes</taxon>
        <taxon>Ciconiiformes</taxon>
        <taxon>Ciconiidae</taxon>
        <taxon>Mycteria</taxon>
    </lineage>
</organism>
<evidence type="ECO:0000313" key="2">
    <source>
        <dbReference type="Proteomes" id="UP001333110"/>
    </source>
</evidence>
<dbReference type="PANTHER" id="PTHR33332">
    <property type="entry name" value="REVERSE TRANSCRIPTASE DOMAIN-CONTAINING PROTEIN"/>
    <property type="match status" value="1"/>
</dbReference>
<dbReference type="AlphaFoldDB" id="A0AAN7S5X6"/>
<accession>A0AAN7S5X6</accession>
<sequence length="199" mass="22209">MKFNKSKGRILHLGQSNAGYKYKLGEEWLESSPAERDLGMLLDSRLSMSQQCALAAKRANHILGCIKHSITSWSKEFWAPQFKKDVKVLECIRRKATKLVKGLEGTSYEEQLRTLGLSSLEERRLRGNLIALCSFLRRGSGEGGADLFSGVSHDIMLGMVQSCARGAPWHKDRNAHHTKECPLLCVIGTGLVVRVDPEE</sequence>
<evidence type="ECO:0000313" key="1">
    <source>
        <dbReference type="EMBL" id="KAK4820681.1"/>
    </source>
</evidence>
<dbReference type="PRINTS" id="PR01345">
    <property type="entry name" value="CERVTRCPTASE"/>
</dbReference>
<protein>
    <submittedName>
        <fullName evidence="1">Uncharacterized protein</fullName>
    </submittedName>
</protein>
<dbReference type="Proteomes" id="UP001333110">
    <property type="component" value="Unassembled WGS sequence"/>
</dbReference>
<name>A0AAN7S5X6_MYCAM</name>
<reference evidence="1 2" key="1">
    <citation type="journal article" date="2023" name="J. Hered.">
        <title>Chromosome-level genome of the wood stork (Mycteria americana) provides insight into avian chromosome evolution.</title>
        <authorList>
            <person name="Flamio R. Jr."/>
            <person name="Ramstad K.M."/>
        </authorList>
    </citation>
    <scope>NUCLEOTIDE SEQUENCE [LARGE SCALE GENOMIC DNA]</scope>
    <source>
        <strain evidence="1">JAX WOST 10</strain>
    </source>
</reference>
<proteinExistence type="predicted"/>
<comment type="caution">
    <text evidence="1">The sequence shown here is derived from an EMBL/GenBank/DDBJ whole genome shotgun (WGS) entry which is preliminary data.</text>
</comment>
<dbReference type="EMBL" id="JAUNZN010000005">
    <property type="protein sequence ID" value="KAK4820681.1"/>
    <property type="molecule type" value="Genomic_DNA"/>
</dbReference>
<keyword evidence="2" id="KW-1185">Reference proteome</keyword>